<gene>
    <name evidence="5" type="ORF">MNOR_LOCUS722</name>
</gene>
<dbReference type="InterPro" id="IPR050468">
    <property type="entry name" value="Cuticle_Struct_Prot"/>
</dbReference>
<dbReference type="PANTHER" id="PTHR10380:SF173">
    <property type="entry name" value="CUTICULAR PROTEIN 47EF, ISOFORM C-RELATED"/>
    <property type="match status" value="1"/>
</dbReference>
<feature type="chain" id="PRO_5043976953" evidence="4">
    <location>
        <begin position="25"/>
        <end position="172"/>
    </location>
</feature>
<accession>A0AAV2PIR0</accession>
<feature type="non-terminal residue" evidence="5">
    <location>
        <position position="1"/>
    </location>
</feature>
<feature type="non-terminal residue" evidence="5">
    <location>
        <position position="172"/>
    </location>
</feature>
<dbReference type="GO" id="GO:0062129">
    <property type="term" value="C:chitin-based extracellular matrix"/>
    <property type="evidence" value="ECO:0007669"/>
    <property type="project" value="TreeGrafter"/>
</dbReference>
<evidence type="ECO:0000256" key="4">
    <source>
        <dbReference type="SAM" id="SignalP"/>
    </source>
</evidence>
<evidence type="ECO:0000313" key="6">
    <source>
        <dbReference type="Proteomes" id="UP001497623"/>
    </source>
</evidence>
<dbReference type="InterPro" id="IPR031311">
    <property type="entry name" value="CHIT_BIND_RR_consensus"/>
</dbReference>
<proteinExistence type="predicted"/>
<keyword evidence="1 2" id="KW-0193">Cuticle</keyword>
<dbReference type="EMBL" id="CAXKWB010000168">
    <property type="protein sequence ID" value="CAL4059612.1"/>
    <property type="molecule type" value="Genomic_DNA"/>
</dbReference>
<dbReference type="Proteomes" id="UP001497623">
    <property type="component" value="Unassembled WGS sequence"/>
</dbReference>
<evidence type="ECO:0000313" key="5">
    <source>
        <dbReference type="EMBL" id="CAL4059612.1"/>
    </source>
</evidence>
<dbReference type="PROSITE" id="PS51155">
    <property type="entry name" value="CHIT_BIND_RR_2"/>
    <property type="match status" value="1"/>
</dbReference>
<dbReference type="InterPro" id="IPR000618">
    <property type="entry name" value="Insect_cuticle"/>
</dbReference>
<name>A0AAV2PIR0_MEGNR</name>
<feature type="region of interest" description="Disordered" evidence="3">
    <location>
        <begin position="135"/>
        <end position="172"/>
    </location>
</feature>
<keyword evidence="4" id="KW-0732">Signal</keyword>
<sequence>SDPAGQNNIMKLLVLAALAAVTAAAPQGYGTAPRSLDSDESFEHISTLRDVRFHEDDGTNSLDFETENGIEITQSGDSEGMQGSYSFTHPDGTVTHLTYVANENGFQPQSSALPVAPAFPHPIPDFVLEQIEFARQQRRDESSEETLRSVSNSYSAPRPKREAPPPSYAYSA</sequence>
<feature type="signal peptide" evidence="4">
    <location>
        <begin position="1"/>
        <end position="24"/>
    </location>
</feature>
<evidence type="ECO:0000256" key="1">
    <source>
        <dbReference type="ARBA" id="ARBA00022460"/>
    </source>
</evidence>
<keyword evidence="6" id="KW-1185">Reference proteome</keyword>
<organism evidence="5 6">
    <name type="scientific">Meganyctiphanes norvegica</name>
    <name type="common">Northern krill</name>
    <name type="synonym">Thysanopoda norvegica</name>
    <dbReference type="NCBI Taxonomy" id="48144"/>
    <lineage>
        <taxon>Eukaryota</taxon>
        <taxon>Metazoa</taxon>
        <taxon>Ecdysozoa</taxon>
        <taxon>Arthropoda</taxon>
        <taxon>Crustacea</taxon>
        <taxon>Multicrustacea</taxon>
        <taxon>Malacostraca</taxon>
        <taxon>Eumalacostraca</taxon>
        <taxon>Eucarida</taxon>
        <taxon>Euphausiacea</taxon>
        <taxon>Euphausiidae</taxon>
        <taxon>Meganyctiphanes</taxon>
    </lineage>
</organism>
<feature type="compositionally biased region" description="Basic and acidic residues" evidence="3">
    <location>
        <begin position="135"/>
        <end position="147"/>
    </location>
</feature>
<dbReference type="GO" id="GO:0008010">
    <property type="term" value="F:structural constituent of chitin-based larval cuticle"/>
    <property type="evidence" value="ECO:0007669"/>
    <property type="project" value="TreeGrafter"/>
</dbReference>
<reference evidence="5 6" key="1">
    <citation type="submission" date="2024-05" db="EMBL/GenBank/DDBJ databases">
        <authorList>
            <person name="Wallberg A."/>
        </authorList>
    </citation>
    <scope>NUCLEOTIDE SEQUENCE [LARGE SCALE GENOMIC DNA]</scope>
</reference>
<dbReference type="PROSITE" id="PS00233">
    <property type="entry name" value="CHIT_BIND_RR_1"/>
    <property type="match status" value="1"/>
</dbReference>
<dbReference type="PANTHER" id="PTHR10380">
    <property type="entry name" value="CUTICLE PROTEIN"/>
    <property type="match status" value="1"/>
</dbReference>
<comment type="caution">
    <text evidence="5">The sequence shown here is derived from an EMBL/GenBank/DDBJ whole genome shotgun (WGS) entry which is preliminary data.</text>
</comment>
<dbReference type="AlphaFoldDB" id="A0AAV2PIR0"/>
<evidence type="ECO:0000256" key="2">
    <source>
        <dbReference type="PROSITE-ProRule" id="PRU00497"/>
    </source>
</evidence>
<protein>
    <submittedName>
        <fullName evidence="5">Uncharacterized protein</fullName>
    </submittedName>
</protein>
<evidence type="ECO:0000256" key="3">
    <source>
        <dbReference type="SAM" id="MobiDB-lite"/>
    </source>
</evidence>
<dbReference type="Pfam" id="PF00379">
    <property type="entry name" value="Chitin_bind_4"/>
    <property type="match status" value="1"/>
</dbReference>